<organism evidence="1 2">
    <name type="scientific">Stutzerimonas tarimensis</name>
    <dbReference type="NCBI Taxonomy" id="1507735"/>
    <lineage>
        <taxon>Bacteria</taxon>
        <taxon>Pseudomonadati</taxon>
        <taxon>Pseudomonadota</taxon>
        <taxon>Gammaproteobacteria</taxon>
        <taxon>Pseudomonadales</taxon>
        <taxon>Pseudomonadaceae</taxon>
        <taxon>Stutzerimonas</taxon>
    </lineage>
</organism>
<keyword evidence="2" id="KW-1185">Reference proteome</keyword>
<accession>A0ABV7T2E1</accession>
<dbReference type="NCBIfam" id="TIGR02647">
    <property type="entry name" value="DNA"/>
    <property type="match status" value="1"/>
</dbReference>
<reference evidence="2" key="1">
    <citation type="journal article" date="2019" name="Int. J. Syst. Evol. Microbiol.">
        <title>The Global Catalogue of Microorganisms (GCM) 10K type strain sequencing project: providing services to taxonomists for standard genome sequencing and annotation.</title>
        <authorList>
            <consortium name="The Broad Institute Genomics Platform"/>
            <consortium name="The Broad Institute Genome Sequencing Center for Infectious Disease"/>
            <person name="Wu L."/>
            <person name="Ma J."/>
        </authorList>
    </citation>
    <scope>NUCLEOTIDE SEQUENCE [LARGE SCALE GENOMIC DNA]</scope>
    <source>
        <strain evidence="2">KCTC 42447</strain>
    </source>
</reference>
<evidence type="ECO:0000313" key="2">
    <source>
        <dbReference type="Proteomes" id="UP001595630"/>
    </source>
</evidence>
<proteinExistence type="predicted"/>
<protein>
    <submittedName>
        <fullName evidence="1">TIGR02647 family protein</fullName>
    </submittedName>
</protein>
<evidence type="ECO:0000313" key="1">
    <source>
        <dbReference type="EMBL" id="MFC3607295.1"/>
    </source>
</evidence>
<dbReference type="InterPro" id="IPR013468">
    <property type="entry name" value="CHP02647"/>
</dbReference>
<comment type="caution">
    <text evidence="1">The sequence shown here is derived from an EMBL/GenBank/DDBJ whole genome shotgun (WGS) entry which is preliminary data.</text>
</comment>
<name>A0ABV7T2E1_9GAMM</name>
<dbReference type="EMBL" id="JBHRXZ010000016">
    <property type="protein sequence ID" value="MFC3607295.1"/>
    <property type="molecule type" value="Genomic_DNA"/>
</dbReference>
<dbReference type="Pfam" id="PF18918">
    <property type="entry name" value="DUF5669"/>
    <property type="match status" value="1"/>
</dbReference>
<sequence length="82" mass="8998">MPYSPDLVSEIDVLALFDLDNHLSGVKIRHDARPDAIAAARRLHQKGLVTQPDGGYLTDLGRDAAEHVQGLMLILTQPEQVN</sequence>
<gene>
    <name evidence="1" type="ORF">ACFOMF_05825</name>
</gene>
<dbReference type="Proteomes" id="UP001595630">
    <property type="component" value="Unassembled WGS sequence"/>
</dbReference>
<dbReference type="RefSeq" id="WP_386362197.1">
    <property type="nucleotide sequence ID" value="NZ_JBHRXZ010000016.1"/>
</dbReference>